<feature type="compositionally biased region" description="Basic residues" evidence="1">
    <location>
        <begin position="1161"/>
        <end position="1171"/>
    </location>
</feature>
<keyword evidence="3" id="KW-1185">Reference proteome</keyword>
<feature type="region of interest" description="Disordered" evidence="1">
    <location>
        <begin position="231"/>
        <end position="252"/>
    </location>
</feature>
<sequence length="1333" mass="152914">MWGGDFVGDVNCMMLPGSAVRFEFRDREWRNCTNLNKLLRGDMRFLPDHYKQLMTAQVWLDSEWDGDSKLVDWRGTDWVTLAEKGLSIWRGEKQVQVLSDHHTVMRGRSRRHGDSQAHDNVQAERRERFSTQNYQHRPEGQMPLPLYKRTVNSYVGKIDDVIFNWRQTNNQRGAASDGQYMPPSLSSARLPQFQRQSPILNNKFSTNAQATQKRQLKAFEEAKSRAKAFAERKAQENGPSPSTFAVQTSPIVPNRPRMMPVWELARILKEKEEKEKKESELPSANYMQSLKDSVPYTITRAGDDDQSLQYANQTANVGARVSVSQKVSSAPAHTNEISQIYRLREQDEERSNFLHNKYKQRLAMLNKRLDESKEADQLVKDDTHHTDMRTFPKQSNSEIIKAPSFLPWNGVPAFVVPYEYNNTLPESDDRNFNLDNYSPTKQLTDEVNFVDSHDTTYSAPEYPLVVPLQAPSSVLKDWLTAPRHTTYSAHGGLFPTASMIRDVEKVEARLSNPGFDTIETLTETQRQAEKRVMKMIKEVENQSGFQPIGQEELMEDVVHIQSQTDALLQESSDLQISEGKPTQKLQGTGVQSKFQAIKQEDTVEDVSVALQVQKKSDTLIQESGHLQEGPQGKAMRKLQKIEHESNIQGNKSIRDILHDRTQLDIFLQDFTPPQQEVVREIWMARKDKADEEYSKLFTTTAAVSWETSHRPQVNNKIHHYLADTHDESGDETDEEQHHLQNGSVQSGDQYSKRQLRFVLLYLRCTSSMKILLDQHRMNTFQQSYPTENQKTAREIWLAEVPTVSSDLRKSQNRMSRFGIKPGEESKIVGDDHAEKNQRYTENYLMKKLTDKVQNMIRASTRSMRPKQKINYEELQKQMDLSNMINNSKSGLQLHPSSSGNLPYYHTPVEVRKDQQKIISTPPGDEGAEADTQDPNTKTEIEAQKDRKRDLRFLDSERELQIENEEARKKRMRDLYYSGLISSIDAENSGEEKLQLGNFDEERNNRESQIEHHSLLMVKHEESDEGELRAGNLNENQDFMDFDRKTNDKGFKKMRRKIRQERKGKKERVAVPDSFHQAYSRILPKKPRETRANFINRKTHAYLNSPEYKKLTPSNVGTIGNRADMQKQVGNGGNFPGYGSEIDMSIANGESSQRKNEANSGRQRRVRKKPCRKERLARRDAGELEAHRQPMSYVDDYGKQSIAGELVAKPHEVENQINSTMDVDTEQKMMIRTPTANPIEAGYQMNGTSDELEKLVGHESDKYVSMEMRMEMEIGGRPQSTGLIDSQKEVRSSVTASSAEAQHQNTAVEGSVRETVVDLTNGNGWDELIDLASD</sequence>
<feature type="region of interest" description="Disordered" evidence="1">
    <location>
        <begin position="1131"/>
        <end position="1186"/>
    </location>
</feature>
<accession>A0A5N6KHT2</accession>
<dbReference type="EMBL" id="VIGI01000002">
    <property type="protein sequence ID" value="KAB8303151.1"/>
    <property type="molecule type" value="Genomic_DNA"/>
</dbReference>
<name>A0A5N6KHT2_MONLA</name>
<gene>
    <name evidence="2" type="ORF">EYC80_004600</name>
</gene>
<comment type="caution">
    <text evidence="2">The sequence shown here is derived from an EMBL/GenBank/DDBJ whole genome shotgun (WGS) entry which is preliminary data.</text>
</comment>
<feature type="compositionally biased region" description="Basic and acidic residues" evidence="1">
    <location>
        <begin position="936"/>
        <end position="945"/>
    </location>
</feature>
<organism evidence="2 3">
    <name type="scientific">Monilinia laxa</name>
    <name type="common">Brown rot fungus</name>
    <name type="synonym">Sclerotinia laxa</name>
    <dbReference type="NCBI Taxonomy" id="61186"/>
    <lineage>
        <taxon>Eukaryota</taxon>
        <taxon>Fungi</taxon>
        <taxon>Dikarya</taxon>
        <taxon>Ascomycota</taxon>
        <taxon>Pezizomycotina</taxon>
        <taxon>Leotiomycetes</taxon>
        <taxon>Helotiales</taxon>
        <taxon>Sclerotiniaceae</taxon>
        <taxon>Monilinia</taxon>
    </lineage>
</organism>
<feature type="region of interest" description="Disordered" evidence="1">
    <location>
        <begin position="726"/>
        <end position="747"/>
    </location>
</feature>
<evidence type="ECO:0000313" key="2">
    <source>
        <dbReference type="EMBL" id="KAB8303151.1"/>
    </source>
</evidence>
<evidence type="ECO:0000313" key="3">
    <source>
        <dbReference type="Proteomes" id="UP000326757"/>
    </source>
</evidence>
<feature type="compositionally biased region" description="Polar residues" evidence="1">
    <location>
        <begin position="237"/>
        <end position="251"/>
    </location>
</feature>
<feature type="region of interest" description="Disordered" evidence="1">
    <location>
        <begin position="919"/>
        <end position="945"/>
    </location>
</feature>
<feature type="compositionally biased region" description="Basic and acidic residues" evidence="1">
    <location>
        <begin position="1172"/>
        <end position="1186"/>
    </location>
</feature>
<feature type="compositionally biased region" description="Polar residues" evidence="1">
    <location>
        <begin position="1291"/>
        <end position="1307"/>
    </location>
</feature>
<evidence type="ECO:0000256" key="1">
    <source>
        <dbReference type="SAM" id="MobiDB-lite"/>
    </source>
</evidence>
<reference evidence="2 3" key="1">
    <citation type="submission" date="2019-06" db="EMBL/GenBank/DDBJ databases">
        <title>Genome Sequence of the Brown Rot Fungal Pathogen Monilinia laxa.</title>
        <authorList>
            <person name="De Miccolis Angelini R.M."/>
            <person name="Landi L."/>
            <person name="Abate D."/>
            <person name="Pollastro S."/>
            <person name="Romanazzi G."/>
            <person name="Faretra F."/>
        </authorList>
    </citation>
    <scope>NUCLEOTIDE SEQUENCE [LARGE SCALE GENOMIC DNA]</scope>
    <source>
        <strain evidence="2 3">Mlax316</strain>
    </source>
</reference>
<dbReference type="Proteomes" id="UP000326757">
    <property type="component" value="Unassembled WGS sequence"/>
</dbReference>
<dbReference type="OrthoDB" id="3547554at2759"/>
<proteinExistence type="predicted"/>
<feature type="region of interest" description="Disordered" evidence="1">
    <location>
        <begin position="1276"/>
        <end position="1311"/>
    </location>
</feature>
<protein>
    <submittedName>
        <fullName evidence="2">Uncharacterized protein</fullName>
    </submittedName>
</protein>